<comment type="caution">
    <text evidence="2">The sequence shown here is derived from an EMBL/GenBank/DDBJ whole genome shotgun (WGS) entry which is preliminary data.</text>
</comment>
<accession>A0A538SJW0</accession>
<organism evidence="2 3">
    <name type="scientific">Eiseniibacteriota bacterium</name>
    <dbReference type="NCBI Taxonomy" id="2212470"/>
    <lineage>
        <taxon>Bacteria</taxon>
        <taxon>Candidatus Eiseniibacteriota</taxon>
    </lineage>
</organism>
<proteinExistence type="predicted"/>
<dbReference type="EMBL" id="VBOT01000062">
    <property type="protein sequence ID" value="TMQ51656.1"/>
    <property type="molecule type" value="Genomic_DNA"/>
</dbReference>
<protein>
    <submittedName>
        <fullName evidence="2">DUF2089 domain-containing protein</fullName>
    </submittedName>
</protein>
<dbReference type="Proteomes" id="UP000320184">
    <property type="component" value="Unassembled WGS sequence"/>
</dbReference>
<reference evidence="2 3" key="1">
    <citation type="journal article" date="2019" name="Nat. Microbiol.">
        <title>Mediterranean grassland soil C-N compound turnover is dependent on rainfall and depth, and is mediated by genomically divergent microorganisms.</title>
        <authorList>
            <person name="Diamond S."/>
            <person name="Andeer P.F."/>
            <person name="Li Z."/>
            <person name="Crits-Christoph A."/>
            <person name="Burstein D."/>
            <person name="Anantharaman K."/>
            <person name="Lane K.R."/>
            <person name="Thomas B.C."/>
            <person name="Pan C."/>
            <person name="Northen T.R."/>
            <person name="Banfield J.F."/>
        </authorList>
    </citation>
    <scope>NUCLEOTIDE SEQUENCE [LARGE SCALE GENOMIC DNA]</scope>
    <source>
        <strain evidence="2">WS_3</strain>
    </source>
</reference>
<evidence type="ECO:0000259" key="1">
    <source>
        <dbReference type="Pfam" id="PF09862"/>
    </source>
</evidence>
<feature type="domain" description="DUF2089" evidence="1">
    <location>
        <begin position="43"/>
        <end position="83"/>
    </location>
</feature>
<sequence length="129" mass="14379">MSKEWHVLSKLCAGRAVEILRARLVEQDVVVEGPFELPPLARLSSEDQTFVAAFVRCHGSIKQVEQLFGVSYPTIKNRLNRIGALLPFVEVAPEAEPAPPSTSELLTRLERGELSVEEVLNQLRQKESS</sequence>
<evidence type="ECO:0000313" key="3">
    <source>
        <dbReference type="Proteomes" id="UP000320184"/>
    </source>
</evidence>
<evidence type="ECO:0000313" key="2">
    <source>
        <dbReference type="EMBL" id="TMQ51656.1"/>
    </source>
</evidence>
<dbReference type="InterPro" id="IPR018658">
    <property type="entry name" value="DUF2089"/>
</dbReference>
<gene>
    <name evidence="2" type="ORF">E6K73_05250</name>
</gene>
<name>A0A538SJW0_UNCEI</name>
<dbReference type="AlphaFoldDB" id="A0A538SJW0"/>
<dbReference type="Pfam" id="PF09862">
    <property type="entry name" value="DUF2089"/>
    <property type="match status" value="1"/>
</dbReference>